<evidence type="ECO:0008006" key="2">
    <source>
        <dbReference type="Google" id="ProtNLM"/>
    </source>
</evidence>
<protein>
    <recommendedName>
        <fullName evidence="2">Type IX secretion system membrane protein PorP/SprF</fullName>
    </recommendedName>
</protein>
<evidence type="ECO:0000313" key="1">
    <source>
        <dbReference type="EMBL" id="MPM16764.1"/>
    </source>
</evidence>
<organism evidence="1">
    <name type="scientific">bioreactor metagenome</name>
    <dbReference type="NCBI Taxonomy" id="1076179"/>
    <lineage>
        <taxon>unclassified sequences</taxon>
        <taxon>metagenomes</taxon>
        <taxon>ecological metagenomes</taxon>
    </lineage>
</organism>
<dbReference type="EMBL" id="VSSQ01002672">
    <property type="protein sequence ID" value="MPM16764.1"/>
    <property type="molecule type" value="Genomic_DNA"/>
</dbReference>
<dbReference type="Pfam" id="PF11751">
    <property type="entry name" value="PorP_SprF"/>
    <property type="match status" value="1"/>
</dbReference>
<dbReference type="NCBIfam" id="TIGR03519">
    <property type="entry name" value="T9SS_PorP_fam"/>
    <property type="match status" value="1"/>
</dbReference>
<accession>A0A644XRL7</accession>
<gene>
    <name evidence="1" type="ORF">SDC9_63146</name>
</gene>
<dbReference type="InterPro" id="IPR019861">
    <property type="entry name" value="PorP/SprF_Bacteroidetes"/>
</dbReference>
<comment type="caution">
    <text evidence="1">The sequence shown here is derived from an EMBL/GenBank/DDBJ whole genome shotgun (WGS) entry which is preliminary data.</text>
</comment>
<sequence>MKTIIRSIGFVCVTVLLMIADNAWAQQDPLYTQYMFNKLVFNPACAGSNGLFEASLHARTQWTGISDAPETQTLIVHSPIKNTNMGTGLSVVNDIAGPLTQRNAMAYYSYGVKFSEKDRLTFGLNAGIYTISANLPEVELSDNEYDPAFSDVYENAAKFNVGFGMYYNTERMYVGISAPKLYNSSFLGKKDRAEIDLKNHYYLIGGAKIGLSENVSLRPSVLIRKVSGAPVGIDLSALVEMNEKFWGGFSGRWEDGVSIIVGGVIMENFRLGYSFDASLTTMAKVSSGSHEVFISYELPLKTTQTPLLR</sequence>
<name>A0A644XRL7_9ZZZZ</name>
<proteinExistence type="predicted"/>
<dbReference type="AlphaFoldDB" id="A0A644XRL7"/>
<reference evidence="1" key="1">
    <citation type="submission" date="2019-08" db="EMBL/GenBank/DDBJ databases">
        <authorList>
            <person name="Kucharzyk K."/>
            <person name="Murdoch R.W."/>
            <person name="Higgins S."/>
            <person name="Loffler F."/>
        </authorList>
    </citation>
    <scope>NUCLEOTIDE SEQUENCE</scope>
</reference>